<dbReference type="VEuPathDB" id="FungiDB:RhiirA1_471527"/>
<reference evidence="3 4" key="1">
    <citation type="submission" date="2015-10" db="EMBL/GenBank/DDBJ databases">
        <title>Genome analyses suggest a sexual origin of heterokaryosis in a supposedly ancient asexual fungus.</title>
        <authorList>
            <person name="Ropars J."/>
            <person name="Sedzielewska K."/>
            <person name="Noel J."/>
            <person name="Charron P."/>
            <person name="Farinelli L."/>
            <person name="Marton T."/>
            <person name="Kruger M."/>
            <person name="Pelin A."/>
            <person name="Brachmann A."/>
            <person name="Corradi N."/>
        </authorList>
    </citation>
    <scope>NUCLEOTIDE SEQUENCE [LARGE SCALE GENOMIC DNA]</scope>
    <source>
        <strain evidence="3 4">A4</strain>
    </source>
</reference>
<sequence>MNGKQYDRRSDIRCNREIETGITYGFVKIDNESCFFNACRDQVMKQCGRDKRAIGHSRSYKENDDKTNKTQKNIEKQIKEIIRIRKTEEQEAFYSKSYDDFQIPDNNVQNNYKIEIMQQQIENINLEDENEIHNNPNLHPEEQDELEIPDSI</sequence>
<organism evidence="3 4">
    <name type="scientific">Rhizophagus irregularis</name>
    <dbReference type="NCBI Taxonomy" id="588596"/>
    <lineage>
        <taxon>Eukaryota</taxon>
        <taxon>Fungi</taxon>
        <taxon>Fungi incertae sedis</taxon>
        <taxon>Mucoromycota</taxon>
        <taxon>Glomeromycotina</taxon>
        <taxon>Glomeromycetes</taxon>
        <taxon>Glomerales</taxon>
        <taxon>Glomeraceae</taxon>
        <taxon>Rhizophagus</taxon>
    </lineage>
</organism>
<evidence type="ECO:0000313" key="4">
    <source>
        <dbReference type="Proteomes" id="UP000234323"/>
    </source>
</evidence>
<evidence type="ECO:0000313" key="3">
    <source>
        <dbReference type="EMBL" id="PKY46885.1"/>
    </source>
</evidence>
<feature type="coiled-coil region" evidence="1">
    <location>
        <begin position="71"/>
        <end position="129"/>
    </location>
</feature>
<dbReference type="EMBL" id="LLXI01000494">
    <property type="protein sequence ID" value="PKY46885.1"/>
    <property type="molecule type" value="Genomic_DNA"/>
</dbReference>
<dbReference type="AlphaFoldDB" id="A0A2I1GJU3"/>
<feature type="region of interest" description="Disordered" evidence="2">
    <location>
        <begin position="131"/>
        <end position="152"/>
    </location>
</feature>
<proteinExistence type="predicted"/>
<feature type="compositionally biased region" description="Acidic residues" evidence="2">
    <location>
        <begin position="142"/>
        <end position="152"/>
    </location>
</feature>
<protein>
    <submittedName>
        <fullName evidence="3">Uncharacterized protein</fullName>
    </submittedName>
</protein>
<keyword evidence="4" id="KW-1185">Reference proteome</keyword>
<comment type="caution">
    <text evidence="3">The sequence shown here is derived from an EMBL/GenBank/DDBJ whole genome shotgun (WGS) entry which is preliminary data.</text>
</comment>
<dbReference type="Proteomes" id="UP000234323">
    <property type="component" value="Unassembled WGS sequence"/>
</dbReference>
<accession>A0A2I1GJU3</accession>
<evidence type="ECO:0000256" key="2">
    <source>
        <dbReference type="SAM" id="MobiDB-lite"/>
    </source>
</evidence>
<name>A0A2I1GJU3_9GLOM</name>
<keyword evidence="1" id="KW-0175">Coiled coil</keyword>
<gene>
    <name evidence="3" type="ORF">RhiirA4_461887</name>
</gene>
<evidence type="ECO:0000256" key="1">
    <source>
        <dbReference type="SAM" id="Coils"/>
    </source>
</evidence>
<dbReference type="VEuPathDB" id="FungiDB:RhiirFUN_025962"/>